<reference evidence="3" key="1">
    <citation type="submission" date="2022-05" db="EMBL/GenBank/DDBJ databases">
        <title>Expanded diversity of anoxic marine methylotrophy in a Black Sea sulfate reducing microorganism.</title>
        <authorList>
            <person name="Fischer P.Q."/>
            <person name="Stams A.J.M."/>
            <person name="Villanueva L."/>
            <person name="Sousa D.Z."/>
        </authorList>
    </citation>
    <scope>NUCLEOTIDE SEQUENCE</scope>
    <source>
        <strain evidence="3">P130</strain>
    </source>
</reference>
<dbReference type="SUPFAM" id="SSF81301">
    <property type="entry name" value="Nucleotidyltransferase"/>
    <property type="match status" value="1"/>
</dbReference>
<dbReference type="RefSeq" id="WP_302050283.1">
    <property type="nucleotide sequence ID" value="NZ_JAMJEV010000035.1"/>
</dbReference>
<dbReference type="PANTHER" id="PTHR41773">
    <property type="entry name" value="GTP PYROPHOSPHATASE-RELATED"/>
    <property type="match status" value="1"/>
</dbReference>
<dbReference type="EMBL" id="JAMJEV010000035">
    <property type="protein sequence ID" value="MDO0825877.1"/>
    <property type="molecule type" value="Genomic_DNA"/>
</dbReference>
<gene>
    <name evidence="3" type="ORF">M8H41_24025</name>
</gene>
<evidence type="ECO:0000256" key="1">
    <source>
        <dbReference type="ARBA" id="ARBA00004976"/>
    </source>
</evidence>
<dbReference type="Proteomes" id="UP001176021">
    <property type="component" value="Unassembled WGS sequence"/>
</dbReference>
<dbReference type="InterPro" id="IPR007685">
    <property type="entry name" value="RelA_SpoT"/>
</dbReference>
<dbReference type="PANTHER" id="PTHR41773:SF1">
    <property type="entry name" value="RELA_SPOT DOMAIN-CONTAINING PROTEIN"/>
    <property type="match status" value="1"/>
</dbReference>
<sequence length="362" mass="41736">MTNQNSANIIAKFDQVYPVYADFTNVTENLLKGILQLKGINVHSITSRVKSRESLKRKVNREDDKYTKLEDITDLAGIRIITYFADQVDLIAGFVEEEFEVDRSNSVDKRELIDPEKFGYLSLHYVVKLPSFRLQLIEYQRFKDCKLEIQVRSILQHTWAEIEHDLGYKNEHAVPREIRRSFSRLAGLLELADEEFIKIRSNLANYETEVEAQIEKTPTMVLINQASLKSYVLKSEHIRSLDLKISHIVKADLELKDRFFGYLTTVFSYLGVKTIGELDEIVQDIGDDLLNFPRNGLKNKQGEKVNWGTSLFYLAYAIVGRRGSPEQVSDYLEHFKIETPESRQELIQQILAAYSSKGVPSC</sequence>
<dbReference type="SMART" id="SM00954">
    <property type="entry name" value="RelA_SpoT"/>
    <property type="match status" value="1"/>
</dbReference>
<evidence type="ECO:0000313" key="4">
    <source>
        <dbReference type="Proteomes" id="UP001176021"/>
    </source>
</evidence>
<name>A0ABT8QWZ7_9FIRM</name>
<dbReference type="Gene3D" id="3.30.460.10">
    <property type="entry name" value="Beta Polymerase, domain 2"/>
    <property type="match status" value="1"/>
</dbReference>
<dbReference type="CDD" id="cd05399">
    <property type="entry name" value="NT_Rel-Spo_like"/>
    <property type="match status" value="1"/>
</dbReference>
<feature type="domain" description="RelA/SpoT" evidence="2">
    <location>
        <begin position="47"/>
        <end position="174"/>
    </location>
</feature>
<accession>A0ABT8QWZ7</accession>
<dbReference type="Pfam" id="PF04607">
    <property type="entry name" value="RelA_SpoT"/>
    <property type="match status" value="1"/>
</dbReference>
<protein>
    <recommendedName>
        <fullName evidence="2">RelA/SpoT domain-containing protein</fullName>
    </recommendedName>
</protein>
<evidence type="ECO:0000313" key="3">
    <source>
        <dbReference type="EMBL" id="MDO0825877.1"/>
    </source>
</evidence>
<comment type="pathway">
    <text evidence="1">Purine metabolism; ppGpp biosynthesis; ppGpp from GTP: step 1/2.</text>
</comment>
<dbReference type="InterPro" id="IPR043519">
    <property type="entry name" value="NT_sf"/>
</dbReference>
<organism evidence="3 4">
    <name type="scientific">Desulfosporosinus nitroreducens</name>
    <dbReference type="NCBI Taxonomy" id="2018668"/>
    <lineage>
        <taxon>Bacteria</taxon>
        <taxon>Bacillati</taxon>
        <taxon>Bacillota</taxon>
        <taxon>Clostridia</taxon>
        <taxon>Eubacteriales</taxon>
        <taxon>Desulfitobacteriaceae</taxon>
        <taxon>Desulfosporosinus</taxon>
    </lineage>
</organism>
<keyword evidence="4" id="KW-1185">Reference proteome</keyword>
<proteinExistence type="predicted"/>
<dbReference type="Gene3D" id="1.10.287.860">
    <property type="entry name" value="Nucleotidyltransferase"/>
    <property type="match status" value="1"/>
</dbReference>
<comment type="caution">
    <text evidence="3">The sequence shown here is derived from an EMBL/GenBank/DDBJ whole genome shotgun (WGS) entry which is preliminary data.</text>
</comment>
<evidence type="ECO:0000259" key="2">
    <source>
        <dbReference type="SMART" id="SM00954"/>
    </source>
</evidence>